<evidence type="ECO:0000256" key="1">
    <source>
        <dbReference type="SAM" id="Phobius"/>
    </source>
</evidence>
<reference evidence="2" key="1">
    <citation type="submission" date="2013-08" db="EMBL/GenBank/DDBJ databases">
        <title>Gene expansion shapes genome architecture in the human pathogen Lichtheimia corymbifera: an evolutionary genomics analysis in the ancient terrestrial Mucorales (Mucoromycotina).</title>
        <authorList>
            <person name="Schwartze V.U."/>
            <person name="Winter S."/>
            <person name="Shelest E."/>
            <person name="Marcet-Houben M."/>
            <person name="Horn F."/>
            <person name="Wehner S."/>
            <person name="Hoffmann K."/>
            <person name="Riege K."/>
            <person name="Sammeth M."/>
            <person name="Nowrousian M."/>
            <person name="Valiante V."/>
            <person name="Linde J."/>
            <person name="Jacobsen I.D."/>
            <person name="Marz M."/>
            <person name="Brakhage A.A."/>
            <person name="Gabaldon T."/>
            <person name="Bocker S."/>
            <person name="Voigt K."/>
        </authorList>
    </citation>
    <scope>NUCLEOTIDE SEQUENCE [LARGE SCALE GENOMIC DNA]</scope>
    <source>
        <strain evidence="2">FSU 9682</strain>
    </source>
</reference>
<dbReference type="EMBL" id="CBTN010000029">
    <property type="protein sequence ID" value="CDH55471.1"/>
    <property type="molecule type" value="Genomic_DNA"/>
</dbReference>
<keyword evidence="1" id="KW-0812">Transmembrane</keyword>
<proteinExistence type="predicted"/>
<protein>
    <submittedName>
        <fullName evidence="2">Uncharacterized protein</fullName>
    </submittedName>
</protein>
<sequence>MKDPYMDHVLRYAATMIAMMKIVWILKRMITKAHTLTHLHYWPKGNNLSSTYGLKIEAFMRAKLLVVVDSILCASFTMDVGNLWGHRPSTPALGPSHSKILIMKRVVLK</sequence>
<dbReference type="Proteomes" id="UP000027586">
    <property type="component" value="Unassembled WGS sequence"/>
</dbReference>
<keyword evidence="1" id="KW-1133">Transmembrane helix</keyword>
<name>A0A068S2K1_9FUNG</name>
<keyword evidence="1" id="KW-0472">Membrane</keyword>
<feature type="transmembrane region" description="Helical" evidence="1">
    <location>
        <begin position="12"/>
        <end position="30"/>
    </location>
</feature>
<accession>A0A068S2K1</accession>
<dbReference type="VEuPathDB" id="FungiDB:LCOR_06612.1"/>
<evidence type="ECO:0000313" key="3">
    <source>
        <dbReference type="Proteomes" id="UP000027586"/>
    </source>
</evidence>
<gene>
    <name evidence="2" type="ORF">LCOR_06612.1</name>
</gene>
<evidence type="ECO:0000313" key="2">
    <source>
        <dbReference type="EMBL" id="CDH55471.1"/>
    </source>
</evidence>
<comment type="caution">
    <text evidence="2">The sequence shown here is derived from an EMBL/GenBank/DDBJ whole genome shotgun (WGS) entry which is preliminary data.</text>
</comment>
<dbReference type="AlphaFoldDB" id="A0A068S2K1"/>
<organism evidence="2 3">
    <name type="scientific">Lichtheimia corymbifera JMRC:FSU:9682</name>
    <dbReference type="NCBI Taxonomy" id="1263082"/>
    <lineage>
        <taxon>Eukaryota</taxon>
        <taxon>Fungi</taxon>
        <taxon>Fungi incertae sedis</taxon>
        <taxon>Mucoromycota</taxon>
        <taxon>Mucoromycotina</taxon>
        <taxon>Mucoromycetes</taxon>
        <taxon>Mucorales</taxon>
        <taxon>Lichtheimiaceae</taxon>
        <taxon>Lichtheimia</taxon>
    </lineage>
</organism>
<keyword evidence="3" id="KW-1185">Reference proteome</keyword>